<keyword evidence="2" id="KW-1185">Reference proteome</keyword>
<evidence type="ECO:0000313" key="2">
    <source>
        <dbReference type="Proteomes" id="UP000828048"/>
    </source>
</evidence>
<organism evidence="1 2">
    <name type="scientific">Vaccinium darrowii</name>
    <dbReference type="NCBI Taxonomy" id="229202"/>
    <lineage>
        <taxon>Eukaryota</taxon>
        <taxon>Viridiplantae</taxon>
        <taxon>Streptophyta</taxon>
        <taxon>Embryophyta</taxon>
        <taxon>Tracheophyta</taxon>
        <taxon>Spermatophyta</taxon>
        <taxon>Magnoliopsida</taxon>
        <taxon>eudicotyledons</taxon>
        <taxon>Gunneridae</taxon>
        <taxon>Pentapetalae</taxon>
        <taxon>asterids</taxon>
        <taxon>Ericales</taxon>
        <taxon>Ericaceae</taxon>
        <taxon>Vaccinioideae</taxon>
        <taxon>Vaccinieae</taxon>
        <taxon>Vaccinium</taxon>
    </lineage>
</organism>
<proteinExistence type="predicted"/>
<gene>
    <name evidence="1" type="ORF">Vadar_009133</name>
</gene>
<dbReference type="EMBL" id="CM037151">
    <property type="protein sequence ID" value="KAH7842776.1"/>
    <property type="molecule type" value="Genomic_DNA"/>
</dbReference>
<evidence type="ECO:0000313" key="1">
    <source>
        <dbReference type="EMBL" id="KAH7842776.1"/>
    </source>
</evidence>
<sequence>MKEKGYTFDAFAYCTVMGALIKRGRIDEASEFMENMVRDGIELDMVSYNTLINMYCKKGNLEAAYNLLDEIEKGGFECDKYTHTILIDGLCKASNVEGAERHLRYMNVMGFDSNLVAFNCLLDGLCKAGQVDYAMKVFKSMELKDSFTYSSLVHNLCKARRFHSASKLLLSCLRSGVKILRSAQRAVLLGLSSSGYSREASKLRSKIRLAKLLQY</sequence>
<protein>
    <submittedName>
        <fullName evidence="1">Uncharacterized protein</fullName>
    </submittedName>
</protein>
<reference evidence="1 2" key="1">
    <citation type="journal article" date="2021" name="Hortic Res">
        <title>High-quality reference genome and annotation aids understanding of berry development for evergreen blueberry (Vaccinium darrowii).</title>
        <authorList>
            <person name="Yu J."/>
            <person name="Hulse-Kemp A.M."/>
            <person name="Babiker E."/>
            <person name="Staton M."/>
        </authorList>
    </citation>
    <scope>NUCLEOTIDE SEQUENCE [LARGE SCALE GENOMIC DNA]</scope>
    <source>
        <strain evidence="2">cv. NJ 8807/NJ 8810</strain>
        <tissue evidence="1">Young leaf</tissue>
    </source>
</reference>
<dbReference type="Proteomes" id="UP000828048">
    <property type="component" value="Chromosome 1"/>
</dbReference>
<comment type="caution">
    <text evidence="1">The sequence shown here is derived from an EMBL/GenBank/DDBJ whole genome shotgun (WGS) entry which is preliminary data.</text>
</comment>
<accession>A0ACB7XP94</accession>
<name>A0ACB7XP94_9ERIC</name>